<evidence type="ECO:0000313" key="1">
    <source>
        <dbReference type="EMBL" id="KAK1148732.1"/>
    </source>
</evidence>
<dbReference type="Proteomes" id="UP001177260">
    <property type="component" value="Unassembled WGS sequence"/>
</dbReference>
<accession>A0ACC3BEF1</accession>
<keyword evidence="2" id="KW-1185">Reference proteome</keyword>
<sequence>MNVNMNLNMDSNPHSFNQPAASSTAPYSTIPSAPTTATHPPSNTLLFSSSSTCARTTTVSNNSNPTLNPNPHHAPADPLHHLRQQPHTAETGSSGLAPAAAAAAAAECQTSAPALQHSTSHYPHQIEGAGGPTATAPFLRDFSLVAEAAKRAQMSVVMRDLESVTL</sequence>
<gene>
    <name evidence="1" type="ORF">N8T08_008617</name>
</gene>
<comment type="caution">
    <text evidence="1">The sequence shown here is derived from an EMBL/GenBank/DDBJ whole genome shotgun (WGS) entry which is preliminary data.</text>
</comment>
<name>A0ACC3BEF1_9EURO</name>
<proteinExistence type="predicted"/>
<organism evidence="1 2">
    <name type="scientific">Aspergillus melleus</name>
    <dbReference type="NCBI Taxonomy" id="138277"/>
    <lineage>
        <taxon>Eukaryota</taxon>
        <taxon>Fungi</taxon>
        <taxon>Dikarya</taxon>
        <taxon>Ascomycota</taxon>
        <taxon>Pezizomycotina</taxon>
        <taxon>Eurotiomycetes</taxon>
        <taxon>Eurotiomycetidae</taxon>
        <taxon>Eurotiales</taxon>
        <taxon>Aspergillaceae</taxon>
        <taxon>Aspergillus</taxon>
        <taxon>Aspergillus subgen. Circumdati</taxon>
    </lineage>
</organism>
<dbReference type="EMBL" id="JAOPJF010000006">
    <property type="protein sequence ID" value="KAK1148732.1"/>
    <property type="molecule type" value="Genomic_DNA"/>
</dbReference>
<evidence type="ECO:0000313" key="2">
    <source>
        <dbReference type="Proteomes" id="UP001177260"/>
    </source>
</evidence>
<protein>
    <submittedName>
        <fullName evidence="1">Uncharacterized protein</fullName>
    </submittedName>
</protein>
<reference evidence="1 2" key="1">
    <citation type="journal article" date="2023" name="ACS Omega">
        <title>Identification of the Neoaspergillic Acid Biosynthesis Gene Cluster by Establishing an In Vitro CRISPR-Ribonucleoprotein Genetic System in Aspergillus melleus.</title>
        <authorList>
            <person name="Yuan B."/>
            <person name="Grau M.F."/>
            <person name="Murata R.M."/>
            <person name="Torok T."/>
            <person name="Venkateswaran K."/>
            <person name="Stajich J.E."/>
            <person name="Wang C.C.C."/>
        </authorList>
    </citation>
    <scope>NUCLEOTIDE SEQUENCE [LARGE SCALE GENOMIC DNA]</scope>
    <source>
        <strain evidence="1 2">IMV 1140</strain>
    </source>
</reference>